<protein>
    <submittedName>
        <fullName evidence="15">TonB-dependent receptor</fullName>
    </submittedName>
</protein>
<evidence type="ECO:0000256" key="1">
    <source>
        <dbReference type="ARBA" id="ARBA00004571"/>
    </source>
</evidence>
<evidence type="ECO:0000256" key="2">
    <source>
        <dbReference type="ARBA" id="ARBA00022448"/>
    </source>
</evidence>
<keyword evidence="9 11" id="KW-0472">Membrane</keyword>
<evidence type="ECO:0000256" key="3">
    <source>
        <dbReference type="ARBA" id="ARBA00022452"/>
    </source>
</evidence>
<evidence type="ECO:0000256" key="4">
    <source>
        <dbReference type="ARBA" id="ARBA00022496"/>
    </source>
</evidence>
<keyword evidence="7" id="KW-0406">Ion transport</keyword>
<feature type="domain" description="TonB-dependent receptor plug" evidence="14">
    <location>
        <begin position="104"/>
        <end position="212"/>
    </location>
</feature>
<dbReference type="InterPro" id="IPR012910">
    <property type="entry name" value="Plug_dom"/>
</dbReference>
<name>A0A6I4TX59_9SPHN</name>
<dbReference type="PROSITE" id="PS52016">
    <property type="entry name" value="TONB_DEPENDENT_REC_3"/>
    <property type="match status" value="1"/>
</dbReference>
<accession>A0A6I4TX59</accession>
<dbReference type="InterPro" id="IPR036942">
    <property type="entry name" value="Beta-barrel_TonB_sf"/>
</dbReference>
<dbReference type="InterPro" id="IPR000531">
    <property type="entry name" value="Beta-barrel_TonB"/>
</dbReference>
<dbReference type="Gene3D" id="2.40.170.20">
    <property type="entry name" value="TonB-dependent receptor, beta-barrel domain"/>
    <property type="match status" value="1"/>
</dbReference>
<reference evidence="15 16" key="1">
    <citation type="submission" date="2019-12" db="EMBL/GenBank/DDBJ databases">
        <title>Genomic-based taxomic classification of the family Erythrobacteraceae.</title>
        <authorList>
            <person name="Xu L."/>
        </authorList>
    </citation>
    <scope>NUCLEOTIDE SEQUENCE [LARGE SCALE GENOMIC DNA]</scope>
    <source>
        <strain evidence="15 16">S36</strain>
    </source>
</reference>
<dbReference type="Pfam" id="PF00593">
    <property type="entry name" value="TonB_dep_Rec_b-barrel"/>
    <property type="match status" value="1"/>
</dbReference>
<comment type="similarity">
    <text evidence="11 12">Belongs to the TonB-dependent receptor family.</text>
</comment>
<comment type="caution">
    <text evidence="15">The sequence shown here is derived from an EMBL/GenBank/DDBJ whole genome shotgun (WGS) entry which is preliminary data.</text>
</comment>
<evidence type="ECO:0000256" key="12">
    <source>
        <dbReference type="RuleBase" id="RU003357"/>
    </source>
</evidence>
<evidence type="ECO:0000256" key="11">
    <source>
        <dbReference type="PROSITE-ProRule" id="PRU01360"/>
    </source>
</evidence>
<dbReference type="PANTHER" id="PTHR32552">
    <property type="entry name" value="FERRICHROME IRON RECEPTOR-RELATED"/>
    <property type="match status" value="1"/>
</dbReference>
<evidence type="ECO:0000256" key="6">
    <source>
        <dbReference type="ARBA" id="ARBA00023004"/>
    </source>
</evidence>
<feature type="domain" description="TonB-dependent receptor-like beta-barrel" evidence="13">
    <location>
        <begin position="293"/>
        <end position="731"/>
    </location>
</feature>
<dbReference type="PANTHER" id="PTHR32552:SF81">
    <property type="entry name" value="TONB-DEPENDENT OUTER MEMBRANE RECEPTOR"/>
    <property type="match status" value="1"/>
</dbReference>
<dbReference type="Pfam" id="PF07715">
    <property type="entry name" value="Plug"/>
    <property type="match status" value="1"/>
</dbReference>
<dbReference type="GO" id="GO:0009279">
    <property type="term" value="C:cell outer membrane"/>
    <property type="evidence" value="ECO:0007669"/>
    <property type="project" value="UniProtKB-SubCell"/>
</dbReference>
<comment type="subcellular location">
    <subcellularLocation>
        <location evidence="1 11">Cell outer membrane</location>
        <topology evidence="1 11">Multi-pass membrane protein</topology>
    </subcellularLocation>
</comment>
<organism evidence="15 16">
    <name type="scientific">Croceibacterium xixiisoli</name>
    <dbReference type="NCBI Taxonomy" id="1476466"/>
    <lineage>
        <taxon>Bacteria</taxon>
        <taxon>Pseudomonadati</taxon>
        <taxon>Pseudomonadota</taxon>
        <taxon>Alphaproteobacteria</taxon>
        <taxon>Sphingomonadales</taxon>
        <taxon>Erythrobacteraceae</taxon>
        <taxon>Croceibacterium</taxon>
    </lineage>
</organism>
<evidence type="ECO:0000313" key="16">
    <source>
        <dbReference type="Proteomes" id="UP000469430"/>
    </source>
</evidence>
<dbReference type="AlphaFoldDB" id="A0A6I4TX59"/>
<keyword evidence="2 11" id="KW-0813">Transport</keyword>
<dbReference type="SUPFAM" id="SSF56935">
    <property type="entry name" value="Porins"/>
    <property type="match status" value="1"/>
</dbReference>
<keyword evidence="6" id="KW-0408">Iron</keyword>
<evidence type="ECO:0000256" key="10">
    <source>
        <dbReference type="ARBA" id="ARBA00023237"/>
    </source>
</evidence>
<keyword evidence="4" id="KW-0410">Iron transport</keyword>
<dbReference type="Proteomes" id="UP000469430">
    <property type="component" value="Unassembled WGS sequence"/>
</dbReference>
<evidence type="ECO:0000313" key="15">
    <source>
        <dbReference type="EMBL" id="MXP00617.1"/>
    </source>
</evidence>
<keyword evidence="15" id="KW-0675">Receptor</keyword>
<dbReference type="GO" id="GO:0006826">
    <property type="term" value="P:iron ion transport"/>
    <property type="evidence" value="ECO:0007669"/>
    <property type="project" value="UniProtKB-KW"/>
</dbReference>
<evidence type="ECO:0000259" key="13">
    <source>
        <dbReference type="Pfam" id="PF00593"/>
    </source>
</evidence>
<keyword evidence="3 11" id="KW-1134">Transmembrane beta strand</keyword>
<keyword evidence="16" id="KW-1185">Reference proteome</keyword>
<dbReference type="CDD" id="cd01347">
    <property type="entry name" value="ligand_gated_channel"/>
    <property type="match status" value="1"/>
</dbReference>
<sequence length="767" mass="82826">MSALLRRCLSPAFRDPAQPDAAFGEGSRKARLILRHAAHASWAGDLQRRASDLREFAMRSVLFLSSAVLAMIPLAPAMAQSAGSGTGDGAGEIVVTARLREEPVREVPFAVTVLGAEQIATQRIDDTQSLFRRVPGLSLTSFDDGRFAYFQLRGAGPLSQAISPDDGSVVTYVDGVPQPVFASEFAYVDLQRIEVLRGPQGTLFGRNSQGGAINIVTRQPGDTLQAQLRVEAGEDEYGLAQASLSGPLIADRLAAGISARVSTIDGFVPNRLPGGGRLGDRDSYAGRTSLVFTPTGEGGARLTLAANIDRQVSDPFYYVRGGQAEDAVELDPELRVRRTLWGASLTTEVPLSWAQLTLVTAFNGFRNHQLTDDTDGLIYGPLNGRPPADYAAPLSFSDWHERERRFYQEARIGSAGDAPFAWTLGASYFRSTFDVDLRNESTFSPFLNGRRRDRQTIDSYALFGEATAPVTSRLKLTLGGRFTRDDKALDAQYTGNGFPDTVAVFADRQERQFDLWTGRAAAHYALTDATSLYATVARGAKSGGFPRFWQNATAGVPSRSYAPSTSWTYEAGLKTSLLDGRAQFDLSAFYNDVTDEQLFSLDFASFTFVPANLDTRSYGIEAQGNIRLSPELTLAGGIAWTHARIGEADAASGAARDNRVPNVAGFSSTISLDYRASLPGGIEPLFSVSHQYAGRRTADVANSFDLPAYHNVDLRVGAGIGPVDIYGFARNLFDTRQVLNGVLYGPGVEGEAIARGRVAGIGLSWRL</sequence>
<evidence type="ECO:0000256" key="7">
    <source>
        <dbReference type="ARBA" id="ARBA00023065"/>
    </source>
</evidence>
<keyword evidence="8 12" id="KW-0798">TonB box</keyword>
<dbReference type="EMBL" id="WTYJ01000004">
    <property type="protein sequence ID" value="MXP00617.1"/>
    <property type="molecule type" value="Genomic_DNA"/>
</dbReference>
<evidence type="ECO:0000259" key="14">
    <source>
        <dbReference type="Pfam" id="PF07715"/>
    </source>
</evidence>
<keyword evidence="5 11" id="KW-0812">Transmembrane</keyword>
<gene>
    <name evidence="15" type="ORF">GRI97_16625</name>
</gene>
<evidence type="ECO:0000256" key="8">
    <source>
        <dbReference type="ARBA" id="ARBA00023077"/>
    </source>
</evidence>
<evidence type="ECO:0000256" key="9">
    <source>
        <dbReference type="ARBA" id="ARBA00023136"/>
    </source>
</evidence>
<evidence type="ECO:0000256" key="5">
    <source>
        <dbReference type="ARBA" id="ARBA00022692"/>
    </source>
</evidence>
<proteinExistence type="inferred from homology"/>
<keyword evidence="10 11" id="KW-0998">Cell outer membrane</keyword>
<dbReference type="InterPro" id="IPR039426">
    <property type="entry name" value="TonB-dep_rcpt-like"/>
</dbReference>